<dbReference type="InterPro" id="IPR051061">
    <property type="entry name" value="Zinc_finger_trans_reg"/>
</dbReference>
<dbReference type="Pfam" id="PF13894">
    <property type="entry name" value="zf-C2H2_4"/>
    <property type="match status" value="1"/>
</dbReference>
<evidence type="ECO:0000256" key="10">
    <source>
        <dbReference type="PROSITE-ProRule" id="PRU00042"/>
    </source>
</evidence>
<feature type="domain" description="C2H2-type" evidence="11">
    <location>
        <begin position="11"/>
        <end position="40"/>
    </location>
</feature>
<dbReference type="Gene3D" id="3.30.160.60">
    <property type="entry name" value="Classic Zinc Finger"/>
    <property type="match status" value="3"/>
</dbReference>
<reference evidence="13" key="1">
    <citation type="submission" date="2016-03" db="EMBL/GenBank/DDBJ databases">
        <authorList>
            <person name="Devillers H."/>
        </authorList>
    </citation>
    <scope>NUCLEOTIDE SEQUENCE [LARGE SCALE GENOMIC DNA]</scope>
</reference>
<dbReference type="Proteomes" id="UP000190274">
    <property type="component" value="Chromosome E"/>
</dbReference>
<keyword evidence="6" id="KW-0862">Zinc</keyword>
<evidence type="ECO:0000256" key="8">
    <source>
        <dbReference type="ARBA" id="ARBA00023163"/>
    </source>
</evidence>
<evidence type="ECO:0000256" key="6">
    <source>
        <dbReference type="ARBA" id="ARBA00022833"/>
    </source>
</evidence>
<dbReference type="Pfam" id="PF00096">
    <property type="entry name" value="zf-C2H2"/>
    <property type="match status" value="1"/>
</dbReference>
<keyword evidence="7" id="KW-0805">Transcription regulation</keyword>
<keyword evidence="2" id="KW-0678">Repressor</keyword>
<evidence type="ECO:0000256" key="2">
    <source>
        <dbReference type="ARBA" id="ARBA00022491"/>
    </source>
</evidence>
<keyword evidence="3" id="KW-0479">Metal-binding</keyword>
<dbReference type="GO" id="GO:0005634">
    <property type="term" value="C:nucleus"/>
    <property type="evidence" value="ECO:0007669"/>
    <property type="project" value="UniProtKB-SubCell"/>
</dbReference>
<evidence type="ECO:0000259" key="11">
    <source>
        <dbReference type="PROSITE" id="PS50157"/>
    </source>
</evidence>
<organism evidence="12 13">
    <name type="scientific">Lachancea dasiensis</name>
    <dbReference type="NCBI Taxonomy" id="1072105"/>
    <lineage>
        <taxon>Eukaryota</taxon>
        <taxon>Fungi</taxon>
        <taxon>Dikarya</taxon>
        <taxon>Ascomycota</taxon>
        <taxon>Saccharomycotina</taxon>
        <taxon>Saccharomycetes</taxon>
        <taxon>Saccharomycetales</taxon>
        <taxon>Saccharomycetaceae</taxon>
        <taxon>Lachancea</taxon>
    </lineage>
</organism>
<keyword evidence="8" id="KW-0804">Transcription</keyword>
<dbReference type="PANTHER" id="PTHR46179:SF13">
    <property type="entry name" value="C2H2-TYPE DOMAIN-CONTAINING PROTEIN"/>
    <property type="match status" value="1"/>
</dbReference>
<evidence type="ECO:0000313" key="12">
    <source>
        <dbReference type="EMBL" id="SCU88883.1"/>
    </source>
</evidence>
<dbReference type="OrthoDB" id="3437960at2759"/>
<sequence length="220" mass="25685">MTQFSKTVRRHECPLIGCDKKYQKPCQLREHMRSHTNDKPFVCPEIDCGKRFNRVCHMNVHRWTHRRDKPLGCDQCDKRFVTKQQLSRHRNTHLKRGPPKSMCTYDDCTAIFDTQCALTEHLLDTHILSMIAPAEEKSAELKIPSSDQDKREIEVFFQQCEEIYNRDYAQEASTWVDLQCKHCECGFWMAPSYSELIAHYDETHGAVPVSLLQFGFQGGT</sequence>
<proteinExistence type="predicted"/>
<dbReference type="InterPro" id="IPR036236">
    <property type="entry name" value="Znf_C2H2_sf"/>
</dbReference>
<accession>A0A1G4JF56</accession>
<dbReference type="EMBL" id="LT598455">
    <property type="protein sequence ID" value="SCU88883.1"/>
    <property type="molecule type" value="Genomic_DNA"/>
</dbReference>
<evidence type="ECO:0000256" key="5">
    <source>
        <dbReference type="ARBA" id="ARBA00022771"/>
    </source>
</evidence>
<gene>
    <name evidence="12" type="ORF">LADA_0E12574G</name>
</gene>
<evidence type="ECO:0000256" key="4">
    <source>
        <dbReference type="ARBA" id="ARBA00022737"/>
    </source>
</evidence>
<dbReference type="STRING" id="1266660.A0A1G4JF56"/>
<evidence type="ECO:0000313" key="13">
    <source>
        <dbReference type="Proteomes" id="UP000190274"/>
    </source>
</evidence>
<dbReference type="SMART" id="SM00355">
    <property type="entry name" value="ZnF_C2H2"/>
    <property type="match status" value="5"/>
</dbReference>
<evidence type="ECO:0000256" key="7">
    <source>
        <dbReference type="ARBA" id="ARBA00023015"/>
    </source>
</evidence>
<keyword evidence="9" id="KW-0539">Nucleus</keyword>
<evidence type="ECO:0000256" key="9">
    <source>
        <dbReference type="ARBA" id="ARBA00023242"/>
    </source>
</evidence>
<name>A0A1G4JF56_9SACH</name>
<dbReference type="GO" id="GO:0008270">
    <property type="term" value="F:zinc ion binding"/>
    <property type="evidence" value="ECO:0007669"/>
    <property type="project" value="UniProtKB-KW"/>
</dbReference>
<comment type="subcellular location">
    <subcellularLocation>
        <location evidence="1">Nucleus</location>
    </subcellularLocation>
</comment>
<keyword evidence="4" id="KW-0677">Repeat</keyword>
<dbReference type="PANTHER" id="PTHR46179">
    <property type="entry name" value="ZINC FINGER PROTEIN"/>
    <property type="match status" value="1"/>
</dbReference>
<keyword evidence="13" id="KW-1185">Reference proteome</keyword>
<dbReference type="PROSITE" id="PS50157">
    <property type="entry name" value="ZINC_FINGER_C2H2_2"/>
    <property type="match status" value="3"/>
</dbReference>
<dbReference type="GO" id="GO:0006357">
    <property type="term" value="P:regulation of transcription by RNA polymerase II"/>
    <property type="evidence" value="ECO:0007669"/>
    <property type="project" value="TreeGrafter"/>
</dbReference>
<dbReference type="InterPro" id="IPR013087">
    <property type="entry name" value="Znf_C2H2_type"/>
</dbReference>
<evidence type="ECO:0000256" key="3">
    <source>
        <dbReference type="ARBA" id="ARBA00022723"/>
    </source>
</evidence>
<evidence type="ECO:0000256" key="1">
    <source>
        <dbReference type="ARBA" id="ARBA00004123"/>
    </source>
</evidence>
<protein>
    <submittedName>
        <fullName evidence="12">LADA_0E12574g1_1</fullName>
    </submittedName>
</protein>
<dbReference type="SUPFAM" id="SSF57667">
    <property type="entry name" value="beta-beta-alpha zinc fingers"/>
    <property type="match status" value="2"/>
</dbReference>
<dbReference type="FunFam" id="3.30.160.60:FF:000630">
    <property type="entry name" value="Zinc finger protein 180"/>
    <property type="match status" value="1"/>
</dbReference>
<dbReference type="PROSITE" id="PS00028">
    <property type="entry name" value="ZINC_FINGER_C2H2_1"/>
    <property type="match status" value="4"/>
</dbReference>
<feature type="domain" description="C2H2-type" evidence="11">
    <location>
        <begin position="71"/>
        <end position="98"/>
    </location>
</feature>
<dbReference type="AlphaFoldDB" id="A0A1G4JF56"/>
<keyword evidence="5 10" id="KW-0863">Zinc-finger</keyword>
<dbReference type="FunFam" id="3.30.160.60:FF:000100">
    <property type="entry name" value="Zinc finger 45-like"/>
    <property type="match status" value="1"/>
</dbReference>
<feature type="domain" description="C2H2-type" evidence="11">
    <location>
        <begin position="41"/>
        <end position="70"/>
    </location>
</feature>